<protein>
    <recommendedName>
        <fullName evidence="9">Polysaccharide biosynthesis protein C-terminal domain-containing protein</fullName>
    </recommendedName>
</protein>
<dbReference type="EMBL" id="AP027742">
    <property type="protein sequence ID" value="BDZ76294.1"/>
    <property type="molecule type" value="Genomic_DNA"/>
</dbReference>
<feature type="transmembrane region" description="Helical" evidence="6">
    <location>
        <begin position="293"/>
        <end position="313"/>
    </location>
</feature>
<feature type="transmembrane region" description="Helical" evidence="6">
    <location>
        <begin position="436"/>
        <end position="454"/>
    </location>
</feature>
<keyword evidence="3 6" id="KW-0812">Transmembrane</keyword>
<evidence type="ECO:0000256" key="3">
    <source>
        <dbReference type="ARBA" id="ARBA00022692"/>
    </source>
</evidence>
<sequence length="463" mass="52355">MGKSIRSTGLVKNTVILGIGSIGTKFISVIMLPFYTSWLSVNDYGSIDVFNALVAALVPVLSLQIEQAVFRFLIDAKEKKRKSTILKTGILTIVFILSIINILAIMLFPFIDYKLKYYFLFAIDFNVLITVLLQIIRGLGKNYAYTVNSILVCFINLLFSIIYVRYENIGVIGILRANIIANIVGIVYLLVVIWKERIWKSGSFEKTLLKTFVGYSIPMILNNVSWWILNLSDKLIVNQFLNTTYNGIYAAAGKLSYIIISLYSVFSLAWQESASRAYASVEYEEYCNKIHKIILDICIHMVAITLVISPIIFDILINEKFSQAYIHNLILIVATFFWCMSSFYGGIFVGVKNTDNLGITSMIAAITNIGINIVLINIIGLYAASISTLISYFVLFLIRYFKLQKCISIRIDMYHIFSMILAFGIGFYISIVDNKIISLIIGTLYAMAYTICSIKEIKLLLKM</sequence>
<reference evidence="8" key="1">
    <citation type="journal article" date="2023" name="Int. J. Syst. Evol. Microbiol.">
        <title>Claveliimonas bilis gen. nov., sp. nov., deoxycholic acid-producing bacteria isolated from human faeces, and reclassification of Sellimonas monacensis Zenner et al. 2021 as Claveliimonas monacensis comb. nov.</title>
        <authorList>
            <person name="Hisatomi A."/>
            <person name="Kastawa N.W.E.P.G."/>
            <person name="Song I."/>
            <person name="Ohkuma M."/>
            <person name="Fukiya S."/>
            <person name="Sakamoto M."/>
        </authorList>
    </citation>
    <scope>NUCLEOTIDE SEQUENCE [LARGE SCALE GENOMIC DNA]</scope>
    <source>
        <strain evidence="8">12BBH14</strain>
    </source>
</reference>
<feature type="transmembrane region" description="Helical" evidence="6">
    <location>
        <begin position="325"/>
        <end position="345"/>
    </location>
</feature>
<feature type="transmembrane region" description="Helical" evidence="6">
    <location>
        <begin position="212"/>
        <end position="229"/>
    </location>
</feature>
<evidence type="ECO:0000313" key="8">
    <source>
        <dbReference type="Proteomes" id="UP001305815"/>
    </source>
</evidence>
<feature type="transmembrane region" description="Helical" evidence="6">
    <location>
        <begin position="413"/>
        <end position="430"/>
    </location>
</feature>
<comment type="subcellular location">
    <subcellularLocation>
        <location evidence="1">Cell membrane</location>
        <topology evidence="1">Multi-pass membrane protein</topology>
    </subcellularLocation>
</comment>
<keyword evidence="5 6" id="KW-0472">Membrane</keyword>
<feature type="transmembrane region" description="Helical" evidence="6">
    <location>
        <begin position="357"/>
        <end position="376"/>
    </location>
</feature>
<proteinExistence type="predicted"/>
<evidence type="ECO:0000256" key="1">
    <source>
        <dbReference type="ARBA" id="ARBA00004651"/>
    </source>
</evidence>
<accession>A0ABM8I3T6</accession>
<feature type="transmembrane region" description="Helical" evidence="6">
    <location>
        <begin position="50"/>
        <end position="73"/>
    </location>
</feature>
<keyword evidence="4 6" id="KW-1133">Transmembrane helix</keyword>
<feature type="transmembrane region" description="Helical" evidence="6">
    <location>
        <begin position="117"/>
        <end position="136"/>
    </location>
</feature>
<evidence type="ECO:0000256" key="6">
    <source>
        <dbReference type="SAM" id="Phobius"/>
    </source>
</evidence>
<evidence type="ECO:0000256" key="5">
    <source>
        <dbReference type="ARBA" id="ARBA00023136"/>
    </source>
</evidence>
<feature type="transmembrane region" description="Helical" evidence="6">
    <location>
        <begin position="382"/>
        <end position="401"/>
    </location>
</feature>
<feature type="transmembrane region" description="Helical" evidence="6">
    <location>
        <begin position="249"/>
        <end position="270"/>
    </location>
</feature>
<feature type="transmembrane region" description="Helical" evidence="6">
    <location>
        <begin position="143"/>
        <end position="163"/>
    </location>
</feature>
<dbReference type="PANTHER" id="PTHR30250:SF11">
    <property type="entry name" value="O-ANTIGEN TRANSPORTER-RELATED"/>
    <property type="match status" value="1"/>
</dbReference>
<keyword evidence="2" id="KW-1003">Cell membrane</keyword>
<evidence type="ECO:0000256" key="2">
    <source>
        <dbReference type="ARBA" id="ARBA00022475"/>
    </source>
</evidence>
<feature type="transmembrane region" description="Helical" evidence="6">
    <location>
        <begin position="169"/>
        <end position="191"/>
    </location>
</feature>
<dbReference type="RefSeq" id="WP_316266139.1">
    <property type="nucleotide sequence ID" value="NZ_AP027742.1"/>
</dbReference>
<feature type="transmembrane region" description="Helical" evidence="6">
    <location>
        <begin position="85"/>
        <end position="111"/>
    </location>
</feature>
<evidence type="ECO:0000313" key="7">
    <source>
        <dbReference type="EMBL" id="BDZ76294.1"/>
    </source>
</evidence>
<evidence type="ECO:0000256" key="4">
    <source>
        <dbReference type="ARBA" id="ARBA00022989"/>
    </source>
</evidence>
<feature type="transmembrane region" description="Helical" evidence="6">
    <location>
        <begin position="15"/>
        <end position="38"/>
    </location>
</feature>
<dbReference type="Proteomes" id="UP001305815">
    <property type="component" value="Chromosome"/>
</dbReference>
<organism evidence="7 8">
    <name type="scientific">Claveliimonas bilis</name>
    <dbReference type="NCBI Taxonomy" id="3028070"/>
    <lineage>
        <taxon>Bacteria</taxon>
        <taxon>Bacillati</taxon>
        <taxon>Bacillota</taxon>
        <taxon>Clostridia</taxon>
        <taxon>Lachnospirales</taxon>
        <taxon>Lachnospiraceae</taxon>
        <taxon>Claveliimonas</taxon>
    </lineage>
</organism>
<dbReference type="Pfam" id="PF01943">
    <property type="entry name" value="Polysacc_synt"/>
    <property type="match status" value="1"/>
</dbReference>
<dbReference type="PANTHER" id="PTHR30250">
    <property type="entry name" value="PST FAMILY PREDICTED COLANIC ACID TRANSPORTER"/>
    <property type="match status" value="1"/>
</dbReference>
<keyword evidence="8" id="KW-1185">Reference proteome</keyword>
<dbReference type="InterPro" id="IPR002797">
    <property type="entry name" value="Polysacc_synth"/>
</dbReference>
<dbReference type="InterPro" id="IPR050833">
    <property type="entry name" value="Poly_Biosynth_Transport"/>
</dbReference>
<evidence type="ECO:0008006" key="9">
    <source>
        <dbReference type="Google" id="ProtNLM"/>
    </source>
</evidence>
<name>A0ABM8I3T6_9FIRM</name>
<gene>
    <name evidence="7" type="primary">cps2J</name>
    <name evidence="7" type="ORF">Lac1_04770</name>
</gene>